<name>A0A9D2WP13_9FIRM</name>
<dbReference type="OrthoDB" id="1808571at2"/>
<reference evidence="1" key="1">
    <citation type="submission" date="2016-02" db="EMBL/GenBank/DDBJ databases">
        <title>Draft Genome Sequence of Sporotomaculum syntrophicum Strain FB, a Syntrophic Benzoate Degrader.</title>
        <authorList>
            <person name="Nobu M.K."/>
            <person name="Narihiro T."/>
            <person name="Qiu Y.-L."/>
            <person name="Ohashi A."/>
            <person name="Liu W.-T."/>
            <person name="Yuji S."/>
        </authorList>
    </citation>
    <scope>NUCLEOTIDE SEQUENCE</scope>
    <source>
        <strain evidence="1">FB</strain>
    </source>
</reference>
<keyword evidence="2" id="KW-1185">Reference proteome</keyword>
<dbReference type="Proteomes" id="UP000798488">
    <property type="component" value="Unassembled WGS sequence"/>
</dbReference>
<comment type="caution">
    <text evidence="1">The sequence shown here is derived from an EMBL/GenBank/DDBJ whole genome shotgun (WGS) entry which is preliminary data.</text>
</comment>
<evidence type="ECO:0000313" key="2">
    <source>
        <dbReference type="Proteomes" id="UP000798488"/>
    </source>
</evidence>
<dbReference type="AlphaFoldDB" id="A0A9D2WP13"/>
<organism evidence="1 2">
    <name type="scientific">Sporotomaculum syntrophicum</name>
    <dbReference type="NCBI Taxonomy" id="182264"/>
    <lineage>
        <taxon>Bacteria</taxon>
        <taxon>Bacillati</taxon>
        <taxon>Bacillota</taxon>
        <taxon>Clostridia</taxon>
        <taxon>Eubacteriales</taxon>
        <taxon>Desulfallaceae</taxon>
        <taxon>Sporotomaculum</taxon>
    </lineage>
</organism>
<dbReference type="EMBL" id="LSRS01000003">
    <property type="protein sequence ID" value="KAF1084945.1"/>
    <property type="molecule type" value="Genomic_DNA"/>
</dbReference>
<dbReference type="RefSeq" id="WP_161821482.1">
    <property type="nucleotide sequence ID" value="NZ_LSRS01000003.1"/>
</dbReference>
<evidence type="ECO:0000313" key="1">
    <source>
        <dbReference type="EMBL" id="KAF1084945.1"/>
    </source>
</evidence>
<protein>
    <submittedName>
        <fullName evidence="1">Uncharacterized protein</fullName>
    </submittedName>
</protein>
<sequence length="119" mass="13657">MDFDNLVQVDIATGEVTANHLNTFWQAQARSSELSETTPDRQHLTGTNTETLIAQRVKVFNLTSRKRRYKNAWTEHELYRLAVLIVLRKQKFHQAAARLAKTTAACRKVFKKMKKAGVV</sequence>
<accession>A0A9D2WP13</accession>
<proteinExistence type="predicted"/>
<gene>
    <name evidence="1" type="ORF">SPSYN_01081</name>
</gene>